<dbReference type="InterPro" id="IPR029132">
    <property type="entry name" value="CBAH/NAAA_C"/>
</dbReference>
<keyword evidence="7" id="KW-1185">Reference proteome</keyword>
<feature type="region of interest" description="Disordered" evidence="3">
    <location>
        <begin position="368"/>
        <end position="440"/>
    </location>
</feature>
<keyword evidence="2 6" id="KW-0378">Hydrolase</keyword>
<dbReference type="SUPFAM" id="SSF56235">
    <property type="entry name" value="N-terminal nucleophile aminohydrolases (Ntn hydrolases)"/>
    <property type="match status" value="1"/>
</dbReference>
<dbReference type="PANTHER" id="PTHR35527:SF2">
    <property type="entry name" value="HYDROLASE"/>
    <property type="match status" value="1"/>
</dbReference>
<dbReference type="PANTHER" id="PTHR35527">
    <property type="entry name" value="CHOLOYLGLYCINE HYDROLASE"/>
    <property type="match status" value="1"/>
</dbReference>
<feature type="compositionally biased region" description="Pro residues" evidence="3">
    <location>
        <begin position="425"/>
        <end position="440"/>
    </location>
</feature>
<evidence type="ECO:0000256" key="2">
    <source>
        <dbReference type="ARBA" id="ARBA00022801"/>
    </source>
</evidence>
<protein>
    <submittedName>
        <fullName evidence="6">Linear amide C-N hydrolase</fullName>
    </submittedName>
</protein>
<gene>
    <name evidence="6" type="ORF">CQA62_05100</name>
</gene>
<dbReference type="Pfam" id="PF02275">
    <property type="entry name" value="CBAH"/>
    <property type="match status" value="1"/>
</dbReference>
<dbReference type="CDD" id="cd00542">
    <property type="entry name" value="Ntn_PVA"/>
    <property type="match status" value="1"/>
</dbReference>
<comment type="caution">
    <text evidence="6">The sequence shown here is derived from an EMBL/GenBank/DDBJ whole genome shotgun (WGS) entry which is preliminary data.</text>
</comment>
<feature type="chain" id="PRO_5043181855" evidence="4">
    <location>
        <begin position="21"/>
        <end position="440"/>
    </location>
</feature>
<sequence length="440" mass="49323">MRKSLSLLLAISITSSQILACTGISITTKNNQHIQARTIEWGEFPLESKLIFSPRNQDFRSLTPKGRNGMSWRAKYGFVGISVVNDGFIGEGINEAGLNAGLFYFTHYGSLAPYDSKDDIISISDMELTKYILSSFSSVEEVKEAFKHIKVVPFMLEKDGKALPTAHWRVNDAKGGRIVIEIMQGRVHIYENSIGVLTNSPDYAWQLTNLNNYVNLRPGSAQSFKMQKQNIFPVGAGSAMLGLPGDFTPPSRFVRAAFFLNTAPITNNSYEAVTQAFHLLNLFDLPIGSEYTDKNKIPPTLPSATQWSAVSNQSEKEFYYRTMHNSQIRKIDLKKIDFTKIVWKAQELDPIKQENFQEVFYNDQKNNQQKKYKPTLPQAPTQSQQPLIPELESKQKSNSPIPIPPTEKSNTPIPIPPTEKSNTPIPIPPSQKSPSLPPSL</sequence>
<dbReference type="Gene3D" id="3.60.60.10">
    <property type="entry name" value="Penicillin V Acylase, Chain A"/>
    <property type="match status" value="1"/>
</dbReference>
<feature type="signal peptide" evidence="4">
    <location>
        <begin position="1"/>
        <end position="20"/>
    </location>
</feature>
<feature type="domain" description="Choloylglycine hydrolase/NAAA C-terminal" evidence="5">
    <location>
        <begin position="21"/>
        <end position="337"/>
    </location>
</feature>
<evidence type="ECO:0000313" key="6">
    <source>
        <dbReference type="EMBL" id="RDU68768.1"/>
    </source>
</evidence>
<dbReference type="AlphaFoldDB" id="A0A3D8IU12"/>
<reference evidence="6 7" key="1">
    <citation type="submission" date="2018-04" db="EMBL/GenBank/DDBJ databases">
        <title>Novel Campyloabacter and Helicobacter Species and Strains.</title>
        <authorList>
            <person name="Mannion A.J."/>
            <person name="Shen Z."/>
            <person name="Fox J.G."/>
        </authorList>
    </citation>
    <scope>NUCLEOTIDE SEQUENCE [LARGE SCALE GENOMIC DNA]</scope>
    <source>
        <strain evidence="6 7">ATCC 700242</strain>
    </source>
</reference>
<dbReference type="Proteomes" id="UP000257067">
    <property type="component" value="Unassembled WGS sequence"/>
</dbReference>
<comment type="similarity">
    <text evidence="1">Belongs to the peptidase C59 family.</text>
</comment>
<evidence type="ECO:0000256" key="3">
    <source>
        <dbReference type="SAM" id="MobiDB-lite"/>
    </source>
</evidence>
<dbReference type="RefSeq" id="WP_104725175.1">
    <property type="nucleotide sequence ID" value="NZ_FZNE01000018.1"/>
</dbReference>
<dbReference type="InterPro" id="IPR029055">
    <property type="entry name" value="Ntn_hydrolases_N"/>
</dbReference>
<dbReference type="OrthoDB" id="1265391at2"/>
<organism evidence="6 7">
    <name type="scientific">Helicobacter cholecystus</name>
    <dbReference type="NCBI Taxonomy" id="45498"/>
    <lineage>
        <taxon>Bacteria</taxon>
        <taxon>Pseudomonadati</taxon>
        <taxon>Campylobacterota</taxon>
        <taxon>Epsilonproteobacteria</taxon>
        <taxon>Campylobacterales</taxon>
        <taxon>Helicobacteraceae</taxon>
        <taxon>Helicobacter</taxon>
    </lineage>
</organism>
<name>A0A3D8IU12_9HELI</name>
<keyword evidence="4" id="KW-0732">Signal</keyword>
<dbReference type="InterPro" id="IPR052193">
    <property type="entry name" value="Peptidase_C59"/>
</dbReference>
<proteinExistence type="inferred from homology"/>
<evidence type="ECO:0000259" key="5">
    <source>
        <dbReference type="Pfam" id="PF02275"/>
    </source>
</evidence>
<evidence type="ECO:0000256" key="1">
    <source>
        <dbReference type="ARBA" id="ARBA00006625"/>
    </source>
</evidence>
<evidence type="ECO:0000256" key="4">
    <source>
        <dbReference type="SAM" id="SignalP"/>
    </source>
</evidence>
<accession>A0A3D8IU12</accession>
<dbReference type="EMBL" id="NXLU01000006">
    <property type="protein sequence ID" value="RDU68768.1"/>
    <property type="molecule type" value="Genomic_DNA"/>
</dbReference>
<evidence type="ECO:0000313" key="7">
    <source>
        <dbReference type="Proteomes" id="UP000257067"/>
    </source>
</evidence>
<dbReference type="GO" id="GO:0016787">
    <property type="term" value="F:hydrolase activity"/>
    <property type="evidence" value="ECO:0007669"/>
    <property type="project" value="UniProtKB-KW"/>
</dbReference>